<sequence length="84" mass="9155">MDDDARDAVISARSSDVVREVDGVLVAPFREVLGRLRADYPDEDPGRIEAIVLREWEAFSAGRPLVVPTAVEDGAREILGPPLV</sequence>
<reference evidence="1 2" key="1">
    <citation type="submission" date="2023-09" db="EMBL/GenBank/DDBJ databases">
        <title>Microbacterium fusihabitans sp. nov., Microbacterium phycihabitans sp. nov., and Microbacterium cervinum sp. nov., isolated from dried seaweeds of beach.</title>
        <authorList>
            <person name="Lee S.D."/>
        </authorList>
    </citation>
    <scope>NUCLEOTIDE SEQUENCE [LARGE SCALE GENOMIC DNA]</scope>
    <source>
        <strain evidence="1 2">KSW2-21</strain>
    </source>
</reference>
<evidence type="ECO:0000313" key="1">
    <source>
        <dbReference type="EMBL" id="MDU0325845.1"/>
    </source>
</evidence>
<proteinExistence type="predicted"/>
<protein>
    <submittedName>
        <fullName evidence="1">Uncharacterized protein</fullName>
    </submittedName>
</protein>
<evidence type="ECO:0000313" key="2">
    <source>
        <dbReference type="Proteomes" id="UP001256673"/>
    </source>
</evidence>
<gene>
    <name evidence="1" type="ORF">RWH43_03635</name>
</gene>
<organism evidence="1 2">
    <name type="scientific">Microbacterium algihabitans</name>
    <dbReference type="NCBI Taxonomy" id="3075992"/>
    <lineage>
        <taxon>Bacteria</taxon>
        <taxon>Bacillati</taxon>
        <taxon>Actinomycetota</taxon>
        <taxon>Actinomycetes</taxon>
        <taxon>Micrococcales</taxon>
        <taxon>Microbacteriaceae</taxon>
        <taxon>Microbacterium</taxon>
    </lineage>
</organism>
<dbReference type="Proteomes" id="UP001256673">
    <property type="component" value="Unassembled WGS sequence"/>
</dbReference>
<keyword evidence="2" id="KW-1185">Reference proteome</keyword>
<comment type="caution">
    <text evidence="1">The sequence shown here is derived from an EMBL/GenBank/DDBJ whole genome shotgun (WGS) entry which is preliminary data.</text>
</comment>
<dbReference type="EMBL" id="JAWDIU010000001">
    <property type="protein sequence ID" value="MDU0325845.1"/>
    <property type="molecule type" value="Genomic_DNA"/>
</dbReference>
<name>A0ABU3RSH4_9MICO</name>
<accession>A0ABU3RSH4</accession>
<dbReference type="RefSeq" id="WP_154096225.1">
    <property type="nucleotide sequence ID" value="NZ_JAWDIU010000001.1"/>
</dbReference>